<dbReference type="SUPFAM" id="SSF52540">
    <property type="entry name" value="P-loop containing nucleoside triphosphate hydrolases"/>
    <property type="match status" value="1"/>
</dbReference>
<evidence type="ECO:0000259" key="3">
    <source>
        <dbReference type="Pfam" id="PF00448"/>
    </source>
</evidence>
<dbReference type="AlphaFoldDB" id="A0A9N9JD75"/>
<feature type="domain" description="SRP54-type proteins GTP-binding" evidence="3">
    <location>
        <begin position="30"/>
        <end position="121"/>
    </location>
</feature>
<dbReference type="Pfam" id="PF00448">
    <property type="entry name" value="SRP54"/>
    <property type="match status" value="1"/>
</dbReference>
<dbReference type="GO" id="GO:0005786">
    <property type="term" value="C:signal recognition particle, endoplasmic reticulum targeting"/>
    <property type="evidence" value="ECO:0007669"/>
    <property type="project" value="TreeGrafter"/>
</dbReference>
<dbReference type="GO" id="GO:0008312">
    <property type="term" value="F:7S RNA binding"/>
    <property type="evidence" value="ECO:0007669"/>
    <property type="project" value="TreeGrafter"/>
</dbReference>
<dbReference type="GO" id="GO:0005829">
    <property type="term" value="C:cytosol"/>
    <property type="evidence" value="ECO:0007669"/>
    <property type="project" value="TreeGrafter"/>
</dbReference>
<dbReference type="PANTHER" id="PTHR11564">
    <property type="entry name" value="SIGNAL RECOGNITION PARTICLE 54K PROTEIN SRP54"/>
    <property type="match status" value="1"/>
</dbReference>
<dbReference type="Proteomes" id="UP000789405">
    <property type="component" value="Unassembled WGS sequence"/>
</dbReference>
<dbReference type="InterPro" id="IPR027417">
    <property type="entry name" value="P-loop_NTPase"/>
</dbReference>
<dbReference type="InterPro" id="IPR000897">
    <property type="entry name" value="SRP54_GTPase_dom"/>
</dbReference>
<evidence type="ECO:0000256" key="1">
    <source>
        <dbReference type="ARBA" id="ARBA00022741"/>
    </source>
</evidence>
<dbReference type="Gene3D" id="3.40.50.300">
    <property type="entry name" value="P-loop containing nucleotide triphosphate hydrolases"/>
    <property type="match status" value="1"/>
</dbReference>
<reference evidence="4" key="1">
    <citation type="submission" date="2021-06" db="EMBL/GenBank/DDBJ databases">
        <authorList>
            <person name="Kallberg Y."/>
            <person name="Tangrot J."/>
            <person name="Rosling A."/>
        </authorList>
    </citation>
    <scope>NUCLEOTIDE SEQUENCE</scope>
    <source>
        <strain evidence="4">MA453B</strain>
    </source>
</reference>
<dbReference type="GO" id="GO:0030942">
    <property type="term" value="F:endoplasmic reticulum signal peptide binding"/>
    <property type="evidence" value="ECO:0007669"/>
    <property type="project" value="TreeGrafter"/>
</dbReference>
<dbReference type="OrthoDB" id="10250817at2759"/>
<sequence>HLSCTFGNVRLVGSLRNNVKTAVNIQDLAAGINKRRVIQKLAYHYQRKGWKVCLVCADTFRAGTFDQLKQNVTKVYWKVRYYTETDPVQIAHEGVENFKKEGFEIIIVDTSGRHKQETELF</sequence>
<keyword evidence="5" id="KW-1185">Reference proteome</keyword>
<dbReference type="EMBL" id="CAJVPY010020538">
    <property type="protein sequence ID" value="CAG8776030.1"/>
    <property type="molecule type" value="Genomic_DNA"/>
</dbReference>
<accession>A0A9N9JD75</accession>
<name>A0A9N9JD75_9GLOM</name>
<dbReference type="GO" id="GO:0005525">
    <property type="term" value="F:GTP binding"/>
    <property type="evidence" value="ECO:0007669"/>
    <property type="project" value="UniProtKB-KW"/>
</dbReference>
<dbReference type="GO" id="GO:0006616">
    <property type="term" value="P:SRP-dependent cotranslational protein targeting to membrane, translocation"/>
    <property type="evidence" value="ECO:0007669"/>
    <property type="project" value="TreeGrafter"/>
</dbReference>
<evidence type="ECO:0000313" key="4">
    <source>
        <dbReference type="EMBL" id="CAG8776030.1"/>
    </source>
</evidence>
<gene>
    <name evidence="4" type="ORF">DERYTH_LOCUS19162</name>
</gene>
<comment type="caution">
    <text evidence="4">The sequence shown here is derived from an EMBL/GenBank/DDBJ whole genome shotgun (WGS) entry which is preliminary data.</text>
</comment>
<dbReference type="InterPro" id="IPR022941">
    <property type="entry name" value="SRP54"/>
</dbReference>
<evidence type="ECO:0000256" key="2">
    <source>
        <dbReference type="ARBA" id="ARBA00023134"/>
    </source>
</evidence>
<dbReference type="PANTHER" id="PTHR11564:SF5">
    <property type="entry name" value="SIGNAL RECOGNITION PARTICLE SUBUNIT SRP54"/>
    <property type="match status" value="1"/>
</dbReference>
<feature type="non-terminal residue" evidence="4">
    <location>
        <position position="121"/>
    </location>
</feature>
<evidence type="ECO:0000313" key="5">
    <source>
        <dbReference type="Proteomes" id="UP000789405"/>
    </source>
</evidence>
<keyword evidence="2" id="KW-0342">GTP-binding</keyword>
<proteinExistence type="predicted"/>
<keyword evidence="1" id="KW-0547">Nucleotide-binding</keyword>
<protein>
    <submittedName>
        <fullName evidence="4">18264_t:CDS:1</fullName>
    </submittedName>
</protein>
<dbReference type="GO" id="GO:0003924">
    <property type="term" value="F:GTPase activity"/>
    <property type="evidence" value="ECO:0007669"/>
    <property type="project" value="InterPro"/>
</dbReference>
<organism evidence="4 5">
    <name type="scientific">Dentiscutata erythropus</name>
    <dbReference type="NCBI Taxonomy" id="1348616"/>
    <lineage>
        <taxon>Eukaryota</taxon>
        <taxon>Fungi</taxon>
        <taxon>Fungi incertae sedis</taxon>
        <taxon>Mucoromycota</taxon>
        <taxon>Glomeromycotina</taxon>
        <taxon>Glomeromycetes</taxon>
        <taxon>Diversisporales</taxon>
        <taxon>Gigasporaceae</taxon>
        <taxon>Dentiscutata</taxon>
    </lineage>
</organism>